<keyword evidence="5" id="KW-1185">Reference proteome</keyword>
<proteinExistence type="predicted"/>
<evidence type="ECO:0000313" key="5">
    <source>
        <dbReference type="Proteomes" id="UP000256661"/>
    </source>
</evidence>
<dbReference type="AlphaFoldDB" id="A0A3D9SGH0"/>
<evidence type="ECO:0000259" key="3">
    <source>
        <dbReference type="PROSITE" id="PS50966"/>
    </source>
</evidence>
<gene>
    <name evidence="4" type="ORF">DFJ69_0372</name>
</gene>
<dbReference type="Proteomes" id="UP000256661">
    <property type="component" value="Unassembled WGS sequence"/>
</dbReference>
<keyword evidence="1" id="KW-0863">Zinc-finger</keyword>
<reference evidence="4 5" key="1">
    <citation type="submission" date="2018-08" db="EMBL/GenBank/DDBJ databases">
        <title>Sequencing the genomes of 1000 actinobacteria strains.</title>
        <authorList>
            <person name="Klenk H.-P."/>
        </authorList>
    </citation>
    <scope>NUCLEOTIDE SEQUENCE [LARGE SCALE GENOMIC DNA]</scope>
    <source>
        <strain evidence="4 5">DSM 43927</strain>
    </source>
</reference>
<feature type="domain" description="SWIM-type" evidence="3">
    <location>
        <begin position="54"/>
        <end position="87"/>
    </location>
</feature>
<feature type="compositionally biased region" description="Low complexity" evidence="2">
    <location>
        <begin position="111"/>
        <end position="121"/>
    </location>
</feature>
<feature type="region of interest" description="Disordered" evidence="2">
    <location>
        <begin position="111"/>
        <end position="136"/>
    </location>
</feature>
<dbReference type="PROSITE" id="PS50966">
    <property type="entry name" value="ZF_SWIM"/>
    <property type="match status" value="1"/>
</dbReference>
<evidence type="ECO:0000256" key="2">
    <source>
        <dbReference type="SAM" id="MobiDB-lite"/>
    </source>
</evidence>
<dbReference type="GO" id="GO:0008270">
    <property type="term" value="F:zinc ion binding"/>
    <property type="evidence" value="ECO:0007669"/>
    <property type="project" value="UniProtKB-KW"/>
</dbReference>
<dbReference type="Pfam" id="PF04434">
    <property type="entry name" value="SWIM"/>
    <property type="match status" value="1"/>
</dbReference>
<dbReference type="RefSeq" id="WP_170177506.1">
    <property type="nucleotide sequence ID" value="NZ_QTTT01000001.1"/>
</dbReference>
<protein>
    <submittedName>
        <fullName evidence="4">SWIM zinc finger protein</fullName>
    </submittedName>
</protein>
<sequence>MSDRWGRERVLALAPDPSSARAAGGVAKPAEWLDVGCDDASVWGECRGGGTAAYRACVDLAEPAFRCSCPSRKFPCKHALGLLLLWSDGTVDDAARPPWVAEWLDRRAERAAGAQERGAAAPVKTPDPKTVERRRRRVDDGVAELAQWLRDQVGQGLAQAERAPYKVWDDAARRLVDAQAPGLAGQVKGLSALRHGDSWPDRLLEEYALLALLARAHRRAADLPEPLRATVRSRVGFTVTEAEVLATGERVRDEWYVAGSRDTPQDQITARRVWLRGVRTGRPALVLFFAAPGRVLDASFVAGATVDAELAFYPGARPLRAAVAERHGLTATPPGGCTVGDLLREYADALALDPWLDRWPAVLADVRLATPAESPVRADNLHVVDDHGDVLPLRFSPAEESRHDPWRLLAVSGGDRFTLAGEWSPRGLQPLSAWHPEEGAVVL</sequence>
<name>A0A3D9SGH0_9ACTN</name>
<dbReference type="EMBL" id="QTTT01000001">
    <property type="protein sequence ID" value="REE95002.1"/>
    <property type="molecule type" value="Genomic_DNA"/>
</dbReference>
<evidence type="ECO:0000313" key="4">
    <source>
        <dbReference type="EMBL" id="REE95002.1"/>
    </source>
</evidence>
<organism evidence="4 5">
    <name type="scientific">Thermomonospora umbrina</name>
    <dbReference type="NCBI Taxonomy" id="111806"/>
    <lineage>
        <taxon>Bacteria</taxon>
        <taxon>Bacillati</taxon>
        <taxon>Actinomycetota</taxon>
        <taxon>Actinomycetes</taxon>
        <taxon>Streptosporangiales</taxon>
        <taxon>Thermomonosporaceae</taxon>
        <taxon>Thermomonospora</taxon>
    </lineage>
</organism>
<keyword evidence="1" id="KW-0862">Zinc</keyword>
<dbReference type="InterPro" id="IPR007527">
    <property type="entry name" value="Znf_SWIM"/>
</dbReference>
<keyword evidence="1" id="KW-0479">Metal-binding</keyword>
<evidence type="ECO:0000256" key="1">
    <source>
        <dbReference type="PROSITE-ProRule" id="PRU00325"/>
    </source>
</evidence>
<comment type="caution">
    <text evidence="4">The sequence shown here is derived from an EMBL/GenBank/DDBJ whole genome shotgun (WGS) entry which is preliminary data.</text>
</comment>
<accession>A0A3D9SGH0</accession>